<name>A0ABR4A7X0_9LECA</name>
<keyword evidence="3" id="KW-1185">Reference proteome</keyword>
<evidence type="ECO:0000256" key="1">
    <source>
        <dbReference type="SAM" id="MobiDB-lite"/>
    </source>
</evidence>
<dbReference type="PANTHER" id="PTHR42095">
    <property type="entry name" value="YALI0C12166P"/>
    <property type="match status" value="1"/>
</dbReference>
<dbReference type="PANTHER" id="PTHR42095:SF1">
    <property type="entry name" value="YALI0C12166P"/>
    <property type="match status" value="1"/>
</dbReference>
<evidence type="ECO:0000313" key="3">
    <source>
        <dbReference type="Proteomes" id="UP001590950"/>
    </source>
</evidence>
<feature type="compositionally biased region" description="Low complexity" evidence="1">
    <location>
        <begin position="26"/>
        <end position="71"/>
    </location>
</feature>
<comment type="caution">
    <text evidence="2">The sequence shown here is derived from an EMBL/GenBank/DDBJ whole genome shotgun (WGS) entry which is preliminary data.</text>
</comment>
<dbReference type="Proteomes" id="UP001590950">
    <property type="component" value="Unassembled WGS sequence"/>
</dbReference>
<accession>A0ABR4A7X0</accession>
<protein>
    <submittedName>
        <fullName evidence="2">Uncharacterized protein</fullName>
    </submittedName>
</protein>
<organism evidence="2 3">
    <name type="scientific">Stereocaulon virgatum</name>
    <dbReference type="NCBI Taxonomy" id="373712"/>
    <lineage>
        <taxon>Eukaryota</taxon>
        <taxon>Fungi</taxon>
        <taxon>Dikarya</taxon>
        <taxon>Ascomycota</taxon>
        <taxon>Pezizomycotina</taxon>
        <taxon>Lecanoromycetes</taxon>
        <taxon>OSLEUM clade</taxon>
        <taxon>Lecanoromycetidae</taxon>
        <taxon>Lecanorales</taxon>
        <taxon>Lecanorineae</taxon>
        <taxon>Stereocaulaceae</taxon>
        <taxon>Stereocaulon</taxon>
    </lineage>
</organism>
<sequence length="159" mass="16890">MPTNRPFFANFLAAFRAHSAISKATATTTTTTTTTSTPTSAFSPQSLTSRTLATTSSATTKSPSPGATTAAVQAANHLSHTRHPSAGSVSRSPPHPQSSFGRPQRRGSDSSGEGYRDVLGGEKWYVGGLTANGEERFYRLGMVRKERSGDRLSLDRLSL</sequence>
<reference evidence="2 3" key="1">
    <citation type="submission" date="2024-09" db="EMBL/GenBank/DDBJ databases">
        <title>Rethinking Asexuality: The Enigmatic Case of Functional Sexual Genes in Lepraria (Stereocaulaceae).</title>
        <authorList>
            <person name="Doellman M."/>
            <person name="Sun Y."/>
            <person name="Barcenas-Pena A."/>
            <person name="Lumbsch H.T."/>
            <person name="Grewe F."/>
        </authorList>
    </citation>
    <scope>NUCLEOTIDE SEQUENCE [LARGE SCALE GENOMIC DNA]</scope>
    <source>
        <strain evidence="2 3">Mercado 3170</strain>
    </source>
</reference>
<feature type="compositionally biased region" description="Polar residues" evidence="1">
    <location>
        <begin position="87"/>
        <end position="101"/>
    </location>
</feature>
<gene>
    <name evidence="2" type="ORF">N7G274_006930</name>
</gene>
<proteinExistence type="predicted"/>
<evidence type="ECO:0000313" key="2">
    <source>
        <dbReference type="EMBL" id="KAL2040487.1"/>
    </source>
</evidence>
<feature type="region of interest" description="Disordered" evidence="1">
    <location>
        <begin position="26"/>
        <end position="118"/>
    </location>
</feature>
<dbReference type="EMBL" id="JBEFKJ010000021">
    <property type="protein sequence ID" value="KAL2040487.1"/>
    <property type="molecule type" value="Genomic_DNA"/>
</dbReference>